<dbReference type="Pfam" id="PF00672">
    <property type="entry name" value="HAMP"/>
    <property type="match status" value="1"/>
</dbReference>
<feature type="transmembrane region" description="Helical" evidence="15">
    <location>
        <begin position="21"/>
        <end position="48"/>
    </location>
</feature>
<dbReference type="Gene3D" id="1.10.287.130">
    <property type="match status" value="1"/>
</dbReference>
<keyword evidence="5" id="KW-0597">Phosphoprotein</keyword>
<keyword evidence="7 15" id="KW-0812">Transmembrane</keyword>
<dbReference type="Gene3D" id="6.10.340.10">
    <property type="match status" value="1"/>
</dbReference>
<dbReference type="InterPro" id="IPR050398">
    <property type="entry name" value="HssS/ArlS-like"/>
</dbReference>
<keyword evidence="11 15" id="KW-1133">Transmembrane helix</keyword>
<evidence type="ECO:0000259" key="17">
    <source>
        <dbReference type="PROSITE" id="PS50885"/>
    </source>
</evidence>
<evidence type="ECO:0000256" key="6">
    <source>
        <dbReference type="ARBA" id="ARBA00022679"/>
    </source>
</evidence>
<evidence type="ECO:0000256" key="3">
    <source>
        <dbReference type="ARBA" id="ARBA00012438"/>
    </source>
</evidence>
<dbReference type="EMBL" id="ABCC02000032">
    <property type="protein sequence ID" value="EDP16243.1"/>
    <property type="molecule type" value="Genomic_DNA"/>
</dbReference>
<dbReference type="eggNOG" id="COG2205">
    <property type="taxonomic scope" value="Bacteria"/>
</dbReference>
<evidence type="ECO:0000313" key="18">
    <source>
        <dbReference type="EMBL" id="EDP16243.1"/>
    </source>
</evidence>
<feature type="domain" description="Histidine kinase" evidence="16">
    <location>
        <begin position="244"/>
        <end position="443"/>
    </location>
</feature>
<feature type="coiled-coil region" evidence="14">
    <location>
        <begin position="210"/>
        <end position="240"/>
    </location>
</feature>
<evidence type="ECO:0000256" key="1">
    <source>
        <dbReference type="ARBA" id="ARBA00000085"/>
    </source>
</evidence>
<dbReference type="AlphaFoldDB" id="A8RTI1"/>
<comment type="caution">
    <text evidence="18">The sequence shown here is derived from an EMBL/GenBank/DDBJ whole genome shotgun (WGS) entry which is preliminary data.</text>
</comment>
<keyword evidence="14" id="KW-0175">Coiled coil</keyword>
<dbReference type="GO" id="GO:0005524">
    <property type="term" value="F:ATP binding"/>
    <property type="evidence" value="ECO:0007669"/>
    <property type="project" value="UniProtKB-KW"/>
</dbReference>
<evidence type="ECO:0000256" key="15">
    <source>
        <dbReference type="SAM" id="Phobius"/>
    </source>
</evidence>
<evidence type="ECO:0000256" key="5">
    <source>
        <dbReference type="ARBA" id="ARBA00022553"/>
    </source>
</evidence>
<dbReference type="SUPFAM" id="SSF55874">
    <property type="entry name" value="ATPase domain of HSP90 chaperone/DNA topoisomerase II/histidine kinase"/>
    <property type="match status" value="1"/>
</dbReference>
<dbReference type="Gene3D" id="3.30.565.10">
    <property type="entry name" value="Histidine kinase-like ATPase, C-terminal domain"/>
    <property type="match status" value="1"/>
</dbReference>
<evidence type="ECO:0000256" key="14">
    <source>
        <dbReference type="SAM" id="Coils"/>
    </source>
</evidence>
<feature type="domain" description="HAMP" evidence="17">
    <location>
        <begin position="177"/>
        <end position="229"/>
    </location>
</feature>
<dbReference type="InterPro" id="IPR036097">
    <property type="entry name" value="HisK_dim/P_sf"/>
</dbReference>
<evidence type="ECO:0000256" key="2">
    <source>
        <dbReference type="ARBA" id="ARBA00004651"/>
    </source>
</evidence>
<sequence>MYGERGIGLSKSRRISRLGTELTLAAVASALVSLALYMALNTLLFGILDRVLFSEDRMILREQACVERLQAYVTENGLSTNDGKMLDKWASGEKNLLITIYKDGRFRYSNDAKVMVMVPEMNEWEDTSWLYEVKFADGTAQAGVSYYVEYGYYAAASVLGGVISMAVFALMLVMLIRGKIRYIDLMEQEIQILKGGDLDYRITVKGKDELASLAAEIDAMRCAIKERQQKEEEAGKANRELVTAMSHDLRTPLTSLLGYVDILQMEKGEDRGQQRKYLNSIRDKAYQIKELSDKLFEYFIVYGRKREELEAEEVNGAEFLGQIVEESLFDMESEGFDIRRSSDEINCRLLADINLCRRVFGNIFSNLLKYADRNRPVTVSYQQRADCLIICFGNYVAEDAQEKESTGIGLKTCAKIIGDHGGSFYSGREAGFFLTKISLPLIVS</sequence>
<dbReference type="PANTHER" id="PTHR45528:SF1">
    <property type="entry name" value="SENSOR HISTIDINE KINASE CPXA"/>
    <property type="match status" value="1"/>
</dbReference>
<keyword evidence="4" id="KW-1003">Cell membrane</keyword>
<evidence type="ECO:0000256" key="13">
    <source>
        <dbReference type="ARBA" id="ARBA00023136"/>
    </source>
</evidence>
<dbReference type="PROSITE" id="PS50109">
    <property type="entry name" value="HIS_KIN"/>
    <property type="match status" value="1"/>
</dbReference>
<accession>A8RTI1</accession>
<evidence type="ECO:0000256" key="4">
    <source>
        <dbReference type="ARBA" id="ARBA00022475"/>
    </source>
</evidence>
<evidence type="ECO:0000313" key="19">
    <source>
        <dbReference type="Proteomes" id="UP000005396"/>
    </source>
</evidence>
<keyword evidence="6" id="KW-0808">Transferase</keyword>
<evidence type="ECO:0000256" key="10">
    <source>
        <dbReference type="ARBA" id="ARBA00022840"/>
    </source>
</evidence>
<dbReference type="PANTHER" id="PTHR45528">
    <property type="entry name" value="SENSOR HISTIDINE KINASE CPXA"/>
    <property type="match status" value="1"/>
</dbReference>
<evidence type="ECO:0000256" key="9">
    <source>
        <dbReference type="ARBA" id="ARBA00022777"/>
    </source>
</evidence>
<comment type="catalytic activity">
    <reaction evidence="1">
        <text>ATP + protein L-histidine = ADP + protein N-phospho-L-histidine.</text>
        <dbReference type="EC" id="2.7.13.3"/>
    </reaction>
</comment>
<reference evidence="18 19" key="1">
    <citation type="submission" date="2007-08" db="EMBL/GenBank/DDBJ databases">
        <authorList>
            <person name="Fulton L."/>
            <person name="Clifton S."/>
            <person name="Fulton B."/>
            <person name="Xu J."/>
            <person name="Minx P."/>
            <person name="Pepin K.H."/>
            <person name="Johnson M."/>
            <person name="Thiruvilangam P."/>
            <person name="Bhonagiri V."/>
            <person name="Nash W.E."/>
            <person name="Mardis E.R."/>
            <person name="Wilson R.K."/>
        </authorList>
    </citation>
    <scope>NUCLEOTIDE SEQUENCE [LARGE SCALE GENOMIC DNA]</scope>
    <source>
        <strain evidence="19">ATCC BAA-613 / DSM 15670 / CCUG 46953 / JCM 12243 / WAL 16351</strain>
    </source>
</reference>
<evidence type="ECO:0000256" key="8">
    <source>
        <dbReference type="ARBA" id="ARBA00022741"/>
    </source>
</evidence>
<name>A8RTI1_ENTBW</name>
<comment type="subcellular location">
    <subcellularLocation>
        <location evidence="2">Cell membrane</location>
        <topology evidence="2">Multi-pass membrane protein</topology>
    </subcellularLocation>
</comment>
<dbReference type="Pfam" id="PF00512">
    <property type="entry name" value="HisKA"/>
    <property type="match status" value="1"/>
</dbReference>
<proteinExistence type="predicted"/>
<keyword evidence="8" id="KW-0547">Nucleotide-binding</keyword>
<dbReference type="EC" id="2.7.13.3" evidence="3"/>
<dbReference type="SMART" id="SM00388">
    <property type="entry name" value="HisKA"/>
    <property type="match status" value="1"/>
</dbReference>
<dbReference type="InterPro" id="IPR003660">
    <property type="entry name" value="HAMP_dom"/>
</dbReference>
<reference evidence="18 19" key="2">
    <citation type="submission" date="2007-09" db="EMBL/GenBank/DDBJ databases">
        <title>Draft genome sequence of Clostridium bolteae (ATCC BAA-613).</title>
        <authorList>
            <person name="Sudarsanam P."/>
            <person name="Ley R."/>
            <person name="Guruge J."/>
            <person name="Turnbaugh P.J."/>
            <person name="Mahowald M."/>
            <person name="Liep D."/>
            <person name="Gordon J."/>
        </authorList>
    </citation>
    <scope>NUCLEOTIDE SEQUENCE [LARGE SCALE GENOMIC DNA]</scope>
    <source>
        <strain evidence="19">ATCC BAA-613 / DSM 15670 / CCUG 46953 / JCM 12243 / WAL 16351</strain>
    </source>
</reference>
<dbReference type="GO" id="GO:0005886">
    <property type="term" value="C:plasma membrane"/>
    <property type="evidence" value="ECO:0007669"/>
    <property type="project" value="UniProtKB-SubCell"/>
</dbReference>
<dbReference type="InterPro" id="IPR036890">
    <property type="entry name" value="HATPase_C_sf"/>
</dbReference>
<dbReference type="InterPro" id="IPR003661">
    <property type="entry name" value="HisK_dim/P_dom"/>
</dbReference>
<gene>
    <name evidence="18" type="ORF">CLOBOL_03680</name>
</gene>
<evidence type="ECO:0000256" key="11">
    <source>
        <dbReference type="ARBA" id="ARBA00022989"/>
    </source>
</evidence>
<dbReference type="PROSITE" id="PS50885">
    <property type="entry name" value="HAMP"/>
    <property type="match status" value="1"/>
</dbReference>
<dbReference type="CDD" id="cd06225">
    <property type="entry name" value="HAMP"/>
    <property type="match status" value="1"/>
</dbReference>
<keyword evidence="10" id="KW-0067">ATP-binding</keyword>
<dbReference type="InterPro" id="IPR005467">
    <property type="entry name" value="His_kinase_dom"/>
</dbReference>
<dbReference type="SUPFAM" id="SSF47384">
    <property type="entry name" value="Homodimeric domain of signal transducing histidine kinase"/>
    <property type="match status" value="1"/>
</dbReference>
<dbReference type="HOGENOM" id="CLU_000445_89_36_9"/>
<evidence type="ECO:0000256" key="7">
    <source>
        <dbReference type="ARBA" id="ARBA00022692"/>
    </source>
</evidence>
<dbReference type="GO" id="GO:0000155">
    <property type="term" value="F:phosphorelay sensor kinase activity"/>
    <property type="evidence" value="ECO:0007669"/>
    <property type="project" value="InterPro"/>
</dbReference>
<keyword evidence="13 15" id="KW-0472">Membrane</keyword>
<keyword evidence="12" id="KW-0902">Two-component regulatory system</keyword>
<evidence type="ECO:0000256" key="12">
    <source>
        <dbReference type="ARBA" id="ARBA00023012"/>
    </source>
</evidence>
<dbReference type="PaxDb" id="411902-CLOBOL_03680"/>
<dbReference type="CDD" id="cd00082">
    <property type="entry name" value="HisKA"/>
    <property type="match status" value="1"/>
</dbReference>
<protein>
    <recommendedName>
        <fullName evidence="3">histidine kinase</fullName>
        <ecNumber evidence="3">2.7.13.3</ecNumber>
    </recommendedName>
</protein>
<keyword evidence="9" id="KW-0418">Kinase</keyword>
<dbReference type="Proteomes" id="UP000005396">
    <property type="component" value="Unassembled WGS sequence"/>
</dbReference>
<organism evidence="18 19">
    <name type="scientific">Enterocloster bolteae (strain ATCC BAA-613 / DSM 15670 / CCUG 46953 / JCM 12243 / WAL 16351)</name>
    <name type="common">Clostridium bolteae</name>
    <dbReference type="NCBI Taxonomy" id="411902"/>
    <lineage>
        <taxon>Bacteria</taxon>
        <taxon>Bacillati</taxon>
        <taxon>Bacillota</taxon>
        <taxon>Clostridia</taxon>
        <taxon>Lachnospirales</taxon>
        <taxon>Lachnospiraceae</taxon>
        <taxon>Enterocloster</taxon>
    </lineage>
</organism>
<evidence type="ECO:0000259" key="16">
    <source>
        <dbReference type="PROSITE" id="PS50109"/>
    </source>
</evidence>
<feature type="transmembrane region" description="Helical" evidence="15">
    <location>
        <begin position="152"/>
        <end position="176"/>
    </location>
</feature>